<dbReference type="PANTHER" id="PTHR24559">
    <property type="entry name" value="TRANSPOSON TY3-I GAG-POL POLYPROTEIN"/>
    <property type="match status" value="1"/>
</dbReference>
<dbReference type="InterPro" id="IPR043502">
    <property type="entry name" value="DNA/RNA_pol_sf"/>
</dbReference>
<name>A0AAV3ZLY1_9GAST</name>
<evidence type="ECO:0000313" key="1">
    <source>
        <dbReference type="EMBL" id="GFN95526.1"/>
    </source>
</evidence>
<proteinExistence type="predicted"/>
<accession>A0AAV3ZLY1</accession>
<dbReference type="Gene3D" id="3.10.10.10">
    <property type="entry name" value="HIV Type 1 Reverse Transcriptase, subunit A, domain 1"/>
    <property type="match status" value="1"/>
</dbReference>
<comment type="caution">
    <text evidence="1">The sequence shown here is derived from an EMBL/GenBank/DDBJ whole genome shotgun (WGS) entry which is preliminary data.</text>
</comment>
<dbReference type="Proteomes" id="UP000735302">
    <property type="component" value="Unassembled WGS sequence"/>
</dbReference>
<evidence type="ECO:0000313" key="2">
    <source>
        <dbReference type="Proteomes" id="UP000735302"/>
    </source>
</evidence>
<dbReference type="EMBL" id="BLXT01002514">
    <property type="protein sequence ID" value="GFN95526.1"/>
    <property type="molecule type" value="Genomic_DNA"/>
</dbReference>
<protein>
    <submittedName>
        <fullName evidence="1">Retrovirus-related pol polyprotein from transposon 297</fullName>
    </submittedName>
</protein>
<organism evidence="1 2">
    <name type="scientific">Plakobranchus ocellatus</name>
    <dbReference type="NCBI Taxonomy" id="259542"/>
    <lineage>
        <taxon>Eukaryota</taxon>
        <taxon>Metazoa</taxon>
        <taxon>Spiralia</taxon>
        <taxon>Lophotrochozoa</taxon>
        <taxon>Mollusca</taxon>
        <taxon>Gastropoda</taxon>
        <taxon>Heterobranchia</taxon>
        <taxon>Euthyneura</taxon>
        <taxon>Panpulmonata</taxon>
        <taxon>Sacoglossa</taxon>
        <taxon>Placobranchoidea</taxon>
        <taxon>Plakobranchidae</taxon>
        <taxon>Plakobranchus</taxon>
    </lineage>
</organism>
<sequence>MRQTLCDELEDMDNLGIIRKNNSPYASPVVVVKKKDSSNSVCIDHGQLNILIAFDPHPMILPADVFQGMGNDGYCSKIELSKSYWQIPVLQKDIPETAFMTMDRHY</sequence>
<dbReference type="InterPro" id="IPR053134">
    <property type="entry name" value="RNA-dir_DNA_polymerase"/>
</dbReference>
<dbReference type="SUPFAM" id="SSF56672">
    <property type="entry name" value="DNA/RNA polymerases"/>
    <property type="match status" value="1"/>
</dbReference>
<reference evidence="1 2" key="1">
    <citation type="journal article" date="2021" name="Elife">
        <title>Chloroplast acquisition without the gene transfer in kleptoplastic sea slugs, Plakobranchus ocellatus.</title>
        <authorList>
            <person name="Maeda T."/>
            <person name="Takahashi S."/>
            <person name="Yoshida T."/>
            <person name="Shimamura S."/>
            <person name="Takaki Y."/>
            <person name="Nagai Y."/>
            <person name="Toyoda A."/>
            <person name="Suzuki Y."/>
            <person name="Arimoto A."/>
            <person name="Ishii H."/>
            <person name="Satoh N."/>
            <person name="Nishiyama T."/>
            <person name="Hasebe M."/>
            <person name="Maruyama T."/>
            <person name="Minagawa J."/>
            <person name="Obokata J."/>
            <person name="Shigenobu S."/>
        </authorList>
    </citation>
    <scope>NUCLEOTIDE SEQUENCE [LARGE SCALE GENOMIC DNA]</scope>
</reference>
<keyword evidence="2" id="KW-1185">Reference proteome</keyword>
<dbReference type="AlphaFoldDB" id="A0AAV3ZLY1"/>
<gene>
    <name evidence="1" type="ORF">PoB_002203200</name>
</gene>
<dbReference type="PANTHER" id="PTHR24559:SF444">
    <property type="entry name" value="REVERSE TRANSCRIPTASE DOMAIN-CONTAINING PROTEIN"/>
    <property type="match status" value="1"/>
</dbReference>
<dbReference type="Gene3D" id="3.30.70.270">
    <property type="match status" value="1"/>
</dbReference>
<dbReference type="InterPro" id="IPR043128">
    <property type="entry name" value="Rev_trsase/Diguanyl_cyclase"/>
</dbReference>